<evidence type="ECO:0000313" key="5">
    <source>
        <dbReference type="EMBL" id="CAF4015391.1"/>
    </source>
</evidence>
<evidence type="ECO:0000313" key="3">
    <source>
        <dbReference type="EMBL" id="CAF1350023.1"/>
    </source>
</evidence>
<evidence type="ECO:0000313" key="7">
    <source>
        <dbReference type="Proteomes" id="UP000663854"/>
    </source>
</evidence>
<protein>
    <recommendedName>
        <fullName evidence="1">Putative auto-transporter adhesin head GIN domain-containing protein</fullName>
    </recommendedName>
</protein>
<comment type="caution">
    <text evidence="2">The sequence shown here is derived from an EMBL/GenBank/DDBJ whole genome shotgun (WGS) entry which is preliminary data.</text>
</comment>
<dbReference type="EMBL" id="CAJNOL010003326">
    <property type="protein sequence ID" value="CAF1558108.1"/>
    <property type="molecule type" value="Genomic_DNA"/>
</dbReference>
<dbReference type="EMBL" id="CAJOBE010010394">
    <property type="protein sequence ID" value="CAF4107311.1"/>
    <property type="molecule type" value="Genomic_DNA"/>
</dbReference>
<proteinExistence type="predicted"/>
<evidence type="ECO:0000313" key="2">
    <source>
        <dbReference type="EMBL" id="CAF0844781.1"/>
    </source>
</evidence>
<dbReference type="Proteomes" id="UP000663882">
    <property type="component" value="Unassembled WGS sequence"/>
</dbReference>
<feature type="domain" description="Putative auto-transporter adhesin head GIN" evidence="1">
    <location>
        <begin position="8"/>
        <end position="130"/>
    </location>
</feature>
<dbReference type="InterPro" id="IPR021255">
    <property type="entry name" value="DUF2807"/>
</dbReference>
<dbReference type="Proteomes" id="UP000663874">
    <property type="component" value="Unassembled WGS sequence"/>
</dbReference>
<dbReference type="EMBL" id="CAJOAX010007678">
    <property type="protein sequence ID" value="CAF4015391.1"/>
    <property type="molecule type" value="Genomic_DNA"/>
</dbReference>
<name>A0A813W2H9_9BILA</name>
<dbReference type="Proteomes" id="UP000663870">
    <property type="component" value="Unassembled WGS sequence"/>
</dbReference>
<keyword evidence="8" id="KW-1185">Reference proteome</keyword>
<dbReference type="EMBL" id="CAJNOH010000076">
    <property type="protein sequence ID" value="CAF0844781.1"/>
    <property type="molecule type" value="Genomic_DNA"/>
</dbReference>
<accession>A0A813W2H9</accession>
<evidence type="ECO:0000313" key="4">
    <source>
        <dbReference type="EMBL" id="CAF1558108.1"/>
    </source>
</evidence>
<dbReference type="Proteomes" id="UP000663823">
    <property type="component" value="Unassembled WGS sequence"/>
</dbReference>
<sequence length="156" mass="17247">MILTIDTTEDCDITIRAYELRTIQIGAVASLRTSGYLKGNQLAIETSDTSQITLNNITYEVVEVLLLKNSNITLSGSTQRLHVIQLGQGTFDSRSLSTDHATVFTNNSGLVKINSNNYLSLSVGRIGNIIWCSPYGDIRTERTMNDASRNIVYHCD</sequence>
<dbReference type="AlphaFoldDB" id="A0A813W2H9"/>
<evidence type="ECO:0000313" key="6">
    <source>
        <dbReference type="EMBL" id="CAF4107311.1"/>
    </source>
</evidence>
<reference evidence="2" key="1">
    <citation type="submission" date="2021-02" db="EMBL/GenBank/DDBJ databases">
        <authorList>
            <person name="Nowell W R."/>
        </authorList>
    </citation>
    <scope>NUCLEOTIDE SEQUENCE</scope>
</reference>
<organism evidence="2 7">
    <name type="scientific">Rotaria sordida</name>
    <dbReference type="NCBI Taxonomy" id="392033"/>
    <lineage>
        <taxon>Eukaryota</taxon>
        <taxon>Metazoa</taxon>
        <taxon>Spiralia</taxon>
        <taxon>Gnathifera</taxon>
        <taxon>Rotifera</taxon>
        <taxon>Eurotatoria</taxon>
        <taxon>Bdelloidea</taxon>
        <taxon>Philodinida</taxon>
        <taxon>Philodinidae</taxon>
        <taxon>Rotaria</taxon>
    </lineage>
</organism>
<gene>
    <name evidence="6" type="ORF">FNK824_LOCUS31677</name>
    <name evidence="4" type="ORF">JXQ802_LOCUS44139</name>
    <name evidence="5" type="ORF">OTI717_LOCUS29791</name>
    <name evidence="2" type="ORF">PYM288_LOCUS6756</name>
    <name evidence="3" type="ORF">RFH988_LOCUS32249</name>
</gene>
<dbReference type="Gene3D" id="2.160.20.120">
    <property type="match status" value="1"/>
</dbReference>
<dbReference type="EMBL" id="CAJNOO010003685">
    <property type="protein sequence ID" value="CAF1350023.1"/>
    <property type="molecule type" value="Genomic_DNA"/>
</dbReference>
<evidence type="ECO:0000313" key="8">
    <source>
        <dbReference type="Proteomes" id="UP000663870"/>
    </source>
</evidence>
<dbReference type="Proteomes" id="UP000663854">
    <property type="component" value="Unassembled WGS sequence"/>
</dbReference>
<evidence type="ECO:0000259" key="1">
    <source>
        <dbReference type="Pfam" id="PF10988"/>
    </source>
</evidence>
<dbReference type="OrthoDB" id="10033260at2759"/>
<dbReference type="Pfam" id="PF10988">
    <property type="entry name" value="DUF2807"/>
    <property type="match status" value="1"/>
</dbReference>